<dbReference type="Proteomes" id="UP000288805">
    <property type="component" value="Unassembled WGS sequence"/>
</dbReference>
<dbReference type="EMBL" id="QGNW01000213">
    <property type="protein sequence ID" value="RVW84677.1"/>
    <property type="molecule type" value="Genomic_DNA"/>
</dbReference>
<evidence type="ECO:0000259" key="2">
    <source>
        <dbReference type="Pfam" id="PF03732"/>
    </source>
</evidence>
<feature type="region of interest" description="Disordered" evidence="1">
    <location>
        <begin position="286"/>
        <end position="321"/>
    </location>
</feature>
<dbReference type="Pfam" id="PF13650">
    <property type="entry name" value="Asp_protease_2"/>
    <property type="match status" value="1"/>
</dbReference>
<feature type="compositionally biased region" description="Polar residues" evidence="1">
    <location>
        <begin position="1400"/>
        <end position="1413"/>
    </location>
</feature>
<name>A0A438HJR2_VITVI</name>
<feature type="region of interest" description="Disordered" evidence="1">
    <location>
        <begin position="1292"/>
        <end position="1312"/>
    </location>
</feature>
<comment type="caution">
    <text evidence="3">The sequence shown here is derived from an EMBL/GenBank/DDBJ whole genome shotgun (WGS) entry which is preliminary data.</text>
</comment>
<dbReference type="InterPro" id="IPR021109">
    <property type="entry name" value="Peptidase_aspartic_dom_sf"/>
</dbReference>
<dbReference type="Pfam" id="PF03732">
    <property type="entry name" value="Retrotrans_gag"/>
    <property type="match status" value="1"/>
</dbReference>
<accession>A0A438HJR2</accession>
<evidence type="ECO:0000313" key="4">
    <source>
        <dbReference type="Proteomes" id="UP000288805"/>
    </source>
</evidence>
<feature type="region of interest" description="Disordered" evidence="1">
    <location>
        <begin position="515"/>
        <end position="539"/>
    </location>
</feature>
<reference evidence="3 4" key="1">
    <citation type="journal article" date="2018" name="PLoS Genet.">
        <title>Population sequencing reveals clonal diversity and ancestral inbreeding in the grapevine cultivar Chardonnay.</title>
        <authorList>
            <person name="Roach M.J."/>
            <person name="Johnson D.L."/>
            <person name="Bohlmann J."/>
            <person name="van Vuuren H.J."/>
            <person name="Jones S.J."/>
            <person name="Pretorius I.S."/>
            <person name="Schmidt S.A."/>
            <person name="Borneman A.R."/>
        </authorList>
    </citation>
    <scope>NUCLEOTIDE SEQUENCE [LARGE SCALE GENOMIC DNA]</scope>
    <source>
        <strain evidence="4">cv. Chardonnay</strain>
        <tissue evidence="3">Leaf</tissue>
    </source>
</reference>
<feature type="domain" description="Retrotransposon gag" evidence="2">
    <location>
        <begin position="1162"/>
        <end position="1255"/>
    </location>
</feature>
<dbReference type="PANTHER" id="PTHR33067">
    <property type="entry name" value="RNA-DIRECTED DNA POLYMERASE-RELATED"/>
    <property type="match status" value="1"/>
</dbReference>
<feature type="region of interest" description="Disordered" evidence="1">
    <location>
        <begin position="1400"/>
        <end position="1437"/>
    </location>
</feature>
<dbReference type="PANTHER" id="PTHR33067:SF32">
    <property type="entry name" value="ASPARTIC PEPTIDASE DDI1-TYPE DOMAIN-CONTAINING PROTEIN"/>
    <property type="match status" value="1"/>
</dbReference>
<dbReference type="CDD" id="cd00303">
    <property type="entry name" value="retropepsin_like"/>
    <property type="match status" value="1"/>
</dbReference>
<protein>
    <recommendedName>
        <fullName evidence="2">Retrotransposon gag domain-containing protein</fullName>
    </recommendedName>
</protein>
<feature type="compositionally biased region" description="Basic and acidic residues" evidence="1">
    <location>
        <begin position="530"/>
        <end position="539"/>
    </location>
</feature>
<dbReference type="Gene3D" id="2.40.70.10">
    <property type="entry name" value="Acid Proteases"/>
    <property type="match status" value="1"/>
</dbReference>
<evidence type="ECO:0000313" key="3">
    <source>
        <dbReference type="EMBL" id="RVW84677.1"/>
    </source>
</evidence>
<feature type="compositionally biased region" description="Basic and acidic residues" evidence="1">
    <location>
        <begin position="1292"/>
        <end position="1302"/>
    </location>
</feature>
<organism evidence="3 4">
    <name type="scientific">Vitis vinifera</name>
    <name type="common">Grape</name>
    <dbReference type="NCBI Taxonomy" id="29760"/>
    <lineage>
        <taxon>Eukaryota</taxon>
        <taxon>Viridiplantae</taxon>
        <taxon>Streptophyta</taxon>
        <taxon>Embryophyta</taxon>
        <taxon>Tracheophyta</taxon>
        <taxon>Spermatophyta</taxon>
        <taxon>Magnoliopsida</taxon>
        <taxon>eudicotyledons</taxon>
        <taxon>Gunneridae</taxon>
        <taxon>Pentapetalae</taxon>
        <taxon>rosids</taxon>
        <taxon>Vitales</taxon>
        <taxon>Vitaceae</taxon>
        <taxon>Viteae</taxon>
        <taxon>Vitis</taxon>
    </lineage>
</organism>
<feature type="compositionally biased region" description="Low complexity" evidence="1">
    <location>
        <begin position="1425"/>
        <end position="1434"/>
    </location>
</feature>
<dbReference type="InterPro" id="IPR005162">
    <property type="entry name" value="Retrotrans_gag_dom"/>
</dbReference>
<gene>
    <name evidence="3" type="ORF">CK203_044570</name>
</gene>
<evidence type="ECO:0000256" key="1">
    <source>
        <dbReference type="SAM" id="MobiDB-lite"/>
    </source>
</evidence>
<sequence>MGEPSPLRNPLGTQGSACVEVMTTLHGSTPSSWRRAEGCVPPEGEFIVTSLDSPSWIRVGGRLTRVSDQLDQRSDQGDMDSQIVTVDQFATAMASIQEAIASLGQRIDGQQARHVPVQEDIQFDTTCLLPISEDPHARMDKLEQKLRQMRTSEGAITWEDFDGAPVVSLPAKFKMPEIERYTGIGCPRIHLRLYSTVMRAHGLDDAQMLEALRQRPEESVTSFISCWREKISQIIDRPSERDQISMIMRSLQPRFARHLMGFPHTDFGSLVQALYGIEEGIARGLWSESSPTDSKGKRPSGGQRSGDVGAISSAGMRPSRRYQTVRQTPGYYYPPSPHAHYRPPAPSKPMTPTYLHPDSQPVFAAHVAERPPASYTRPELHRPLLMCRGHHVSLLSWGPGHDTDHCIALRHAIQDLIDQGLVNLGQPSVTTNPLPTHSTHAVHPSSGDIHHMDLIEDDSIHMLSWDDGLPEPIVLHDSYEVDGVSVDAFVPFTLWPEDDDSAGREIQIVTRSGRIAQPPPPAVRPFEGTASHEEVRREDDEIRVETTTTPEGLIHMMTAGKATCIIFSDDDLPPDGLDHVRLYTSQLDVQAVESRLSYWTMAQPEFRAYDSTKREVMGTLMIDLQIGPATFSTLFQKVKFIHDGQVITVQSTRDMLASSEPVLQISHSEDDLFLTGFTFDEIQTLEIEDFHRDFVAMSFDQHSSTVVLDMMRGMTFLPGMGLGRRQQGPSEFIAAIDHDTTFGLGFIPTEADYRHMAQLRKEMVRARLSHTPFDYPIRPYRMSLADYFVRGSETRPHLEEIDSVVHTDRETDLQHLFHLLQLSDGAPDTSFPMAITPTSPDRASMLSLCFPEEITSDGVNVDPTEVIDGVVPHDEYRDEMDMMTVSQIIGIVQLQPVSAFDMFGVSTIEVFEGTQTLPVSELPEDDSSLFEGIVSPLFGSLRQVKQRREAKRSKVKQSEKIRGQQLQSSLHFWSTSRSPFLHTIYHFKALEVKNPTLQTVQTTSEDVCPEDERLNFRFLGVKEARITLNDQYMVSSNLCMPYWIRDQEGRLVRIENPQDTELDICVNIMDPPPEDQNSQQGQGGNPNAYLSMRDRMHPPRMSAPSCIIPPLEQLVIRPHIVPLLPNFHGMESENPYAHIKEFEEVCNTFREGGASIDLMRLKLFPFTLKDKAKIWLNSLRPRSIRNWVDLQAEFLKKFFPTHRTNGLKRQISNFSAKENEKFHECWERYMEAINACPHHGFDTWLLVSYFYDGMSSSMKQILETMCGGDFMSKNPEEAMDFLSYVSEVSRGWDEPNSREKGKFPSQPTQNPKGGMYVLSEDMDMKAKVATIARRLEELELKKMHEVQAISETQAHVMPCTICQSCDHVVDECPTMPAVREMLGDQANVVGQFRPNNNAPYGNTYNSSWRNHPNFSWKPRPPPYQPQGQTQAPQQTSSVEQAIVNLSKVMGDFVGEQKAINSQLHQKIENVESSQIKRMEGMQNDLSQKIDNIQYSISRLTNLNTVNEKGKFPSQPSQNPKGVHEVETQEGSLQKNNQEEKSGKKSASKSSIEEEPRIVIKEDMMKKHMPPPFPQALHGKKEIKNSSEILEVLRQVKVNIPLLDMIKQVPTYAKFLKDLCTVKRGLHVTKNAFLTEQVSAIIQSKSPVKYKDPGCPTISVNIGGTHVEKALLDLGASVNLLPYSVYKQLGLGGLKPTAITLSLADRSVKIPRGVIEDVLVQVDKFYYPVDFVVLDTDPTKWGDAAHIWEYDLGINIFHLCKRHLHPEEEEGLEEVCLINTLVEEHCDKNLEESLNESLEVLEEGLPEPSDVLAIMSPWRRKEEILPLFNEEDLKGVAREDPPKLVLKPFPVDLNANFIWDPGKLNPDPIFLWT</sequence>
<proteinExistence type="predicted"/>
<feature type="region of interest" description="Disordered" evidence="1">
    <location>
        <begin position="1506"/>
        <end position="1556"/>
    </location>
</feature>